<accession>A0A7S2S5R1</accession>
<feature type="transmembrane region" description="Helical" evidence="5">
    <location>
        <begin position="6"/>
        <end position="26"/>
    </location>
</feature>
<dbReference type="InterPro" id="IPR006634">
    <property type="entry name" value="TLC-dom"/>
</dbReference>
<proteinExistence type="predicted"/>
<dbReference type="GO" id="GO:0016020">
    <property type="term" value="C:membrane"/>
    <property type="evidence" value="ECO:0007669"/>
    <property type="project" value="UniProtKB-SubCell"/>
</dbReference>
<comment type="subcellular location">
    <subcellularLocation>
        <location evidence="1">Membrane</location>
        <topology evidence="1">Multi-pass membrane protein</topology>
    </subcellularLocation>
</comment>
<evidence type="ECO:0000256" key="2">
    <source>
        <dbReference type="ARBA" id="ARBA00022692"/>
    </source>
</evidence>
<feature type="transmembrane region" description="Helical" evidence="5">
    <location>
        <begin position="110"/>
        <end position="127"/>
    </location>
</feature>
<feature type="domain" description="TLC" evidence="6">
    <location>
        <begin position="81"/>
        <end position="208"/>
    </location>
</feature>
<evidence type="ECO:0000256" key="5">
    <source>
        <dbReference type="SAM" id="Phobius"/>
    </source>
</evidence>
<evidence type="ECO:0000256" key="1">
    <source>
        <dbReference type="ARBA" id="ARBA00004141"/>
    </source>
</evidence>
<keyword evidence="4 5" id="KW-0472">Membrane</keyword>
<name>A0A7S2S5R1_9STRA</name>
<dbReference type="AlphaFoldDB" id="A0A7S2S5R1"/>
<dbReference type="EMBL" id="HBHJ01017251">
    <property type="protein sequence ID" value="CAD9690376.1"/>
    <property type="molecule type" value="Transcribed_RNA"/>
</dbReference>
<evidence type="ECO:0000256" key="3">
    <source>
        <dbReference type="ARBA" id="ARBA00022989"/>
    </source>
</evidence>
<reference evidence="7" key="1">
    <citation type="submission" date="2021-01" db="EMBL/GenBank/DDBJ databases">
        <authorList>
            <person name="Corre E."/>
            <person name="Pelletier E."/>
            <person name="Niang G."/>
            <person name="Scheremetjew M."/>
            <person name="Finn R."/>
            <person name="Kale V."/>
            <person name="Holt S."/>
            <person name="Cochrane G."/>
            <person name="Meng A."/>
            <person name="Brown T."/>
            <person name="Cohen L."/>
        </authorList>
    </citation>
    <scope>NUCLEOTIDE SEQUENCE</scope>
    <source>
        <strain evidence="7">CCMP1243</strain>
    </source>
</reference>
<protein>
    <recommendedName>
        <fullName evidence="6">TLC domain-containing protein</fullName>
    </recommendedName>
</protein>
<keyword evidence="3 5" id="KW-1133">Transmembrane helix</keyword>
<feature type="transmembrane region" description="Helical" evidence="5">
    <location>
        <begin position="46"/>
        <end position="64"/>
    </location>
</feature>
<dbReference type="Pfam" id="PF03798">
    <property type="entry name" value="TRAM_LAG1_CLN8"/>
    <property type="match status" value="1"/>
</dbReference>
<evidence type="ECO:0000259" key="6">
    <source>
        <dbReference type="Pfam" id="PF03798"/>
    </source>
</evidence>
<feature type="transmembrane region" description="Helical" evidence="5">
    <location>
        <begin position="174"/>
        <end position="196"/>
    </location>
</feature>
<evidence type="ECO:0000313" key="7">
    <source>
        <dbReference type="EMBL" id="CAD9690376.1"/>
    </source>
</evidence>
<keyword evidence="2 5" id="KW-0812">Transmembrane</keyword>
<sequence length="288" mass="32481">MDTVTLTILALTGVQVAAYATCIGLARQLLPGAPDLYFAADAIYGLWYYPLVSVLASMSCWQLYSTVLTRWAGVTSETQLVGPLLVSRMVVHVPYLFLKGRKEDIQMRPMYLFHHFVVIAAYGLGAYRGKLHFWGAGFALCEWTNVFLTVIEIFACCEKRVRERWRLLYKWNSLFFGLSYCIVRLILLPVFFVWAIMDLCYRPEPMKIAIPAELCLYPLCELLIFGLSVRWSVPVIRGTIRTVFEIKDPARRLVNAAEVAVEAAAAVAVSGGPSDDSKRLPGERHKTQ</sequence>
<gene>
    <name evidence="7" type="ORF">RMAR1173_LOCUS11414</name>
</gene>
<organism evidence="7">
    <name type="scientific">Rhizochromulina marina</name>
    <dbReference type="NCBI Taxonomy" id="1034831"/>
    <lineage>
        <taxon>Eukaryota</taxon>
        <taxon>Sar</taxon>
        <taxon>Stramenopiles</taxon>
        <taxon>Ochrophyta</taxon>
        <taxon>Dictyochophyceae</taxon>
        <taxon>Rhizochromulinales</taxon>
        <taxon>Rhizochromulina</taxon>
    </lineage>
</organism>
<evidence type="ECO:0000256" key="4">
    <source>
        <dbReference type="ARBA" id="ARBA00023136"/>
    </source>
</evidence>
<feature type="transmembrane region" description="Helical" evidence="5">
    <location>
        <begin position="133"/>
        <end position="154"/>
    </location>
</feature>